<evidence type="ECO:0000256" key="1">
    <source>
        <dbReference type="SAM" id="MobiDB-lite"/>
    </source>
</evidence>
<reference evidence="3" key="1">
    <citation type="submission" date="2024-07" db="EMBL/GenBank/DDBJ databases">
        <title>Two chromosome-level genome assemblies of Korean endemic species Abeliophyllum distichum and Forsythia ovata (Oleaceae).</title>
        <authorList>
            <person name="Jang H."/>
        </authorList>
    </citation>
    <scope>NUCLEOTIDE SEQUENCE [LARGE SCALE GENOMIC DNA]</scope>
</reference>
<accession>A0ABD1QAZ1</accession>
<sequence length="164" mass="18739">MGTCFNSRCQSQNALDRPMSPPHHEIGREMYIEAVKNELAQSEHVYNKDVDEKENLEKIPKLYKSSNNMPNSAQQSQDHQNALDSARSHVQICSPTERYDQGKGIPNHSLHDDGRQNYASPQGSQQRSQHVDCSEQHATRSPRINGRVNRTILHFTCQGREILF</sequence>
<feature type="region of interest" description="Disordered" evidence="1">
    <location>
        <begin position="57"/>
        <end position="145"/>
    </location>
</feature>
<feature type="compositionally biased region" description="Basic and acidic residues" evidence="1">
    <location>
        <begin position="129"/>
        <end position="138"/>
    </location>
</feature>
<evidence type="ECO:0000313" key="3">
    <source>
        <dbReference type="Proteomes" id="UP001604277"/>
    </source>
</evidence>
<dbReference type="AlphaFoldDB" id="A0ABD1QAZ1"/>
<organism evidence="2 3">
    <name type="scientific">Forsythia ovata</name>
    <dbReference type="NCBI Taxonomy" id="205694"/>
    <lineage>
        <taxon>Eukaryota</taxon>
        <taxon>Viridiplantae</taxon>
        <taxon>Streptophyta</taxon>
        <taxon>Embryophyta</taxon>
        <taxon>Tracheophyta</taxon>
        <taxon>Spermatophyta</taxon>
        <taxon>Magnoliopsida</taxon>
        <taxon>eudicotyledons</taxon>
        <taxon>Gunneridae</taxon>
        <taxon>Pentapetalae</taxon>
        <taxon>asterids</taxon>
        <taxon>lamiids</taxon>
        <taxon>Lamiales</taxon>
        <taxon>Oleaceae</taxon>
        <taxon>Forsythieae</taxon>
        <taxon>Forsythia</taxon>
    </lineage>
</organism>
<feature type="compositionally biased region" description="Polar residues" evidence="1">
    <location>
        <begin position="64"/>
        <end position="83"/>
    </location>
</feature>
<feature type="compositionally biased region" description="Polar residues" evidence="1">
    <location>
        <begin position="117"/>
        <end position="128"/>
    </location>
</feature>
<evidence type="ECO:0000313" key="2">
    <source>
        <dbReference type="EMBL" id="KAL2473039.1"/>
    </source>
</evidence>
<proteinExistence type="predicted"/>
<feature type="compositionally biased region" description="Polar residues" evidence="1">
    <location>
        <begin position="1"/>
        <end position="14"/>
    </location>
</feature>
<keyword evidence="3" id="KW-1185">Reference proteome</keyword>
<feature type="region of interest" description="Disordered" evidence="1">
    <location>
        <begin position="1"/>
        <end position="24"/>
    </location>
</feature>
<name>A0ABD1QAZ1_9LAMI</name>
<dbReference type="Proteomes" id="UP001604277">
    <property type="component" value="Unassembled WGS sequence"/>
</dbReference>
<comment type="caution">
    <text evidence="2">The sequence shown here is derived from an EMBL/GenBank/DDBJ whole genome shotgun (WGS) entry which is preliminary data.</text>
</comment>
<dbReference type="EMBL" id="JBFOLJ010000015">
    <property type="protein sequence ID" value="KAL2473039.1"/>
    <property type="molecule type" value="Genomic_DNA"/>
</dbReference>
<gene>
    <name evidence="2" type="ORF">Fot_48775</name>
</gene>
<protein>
    <submittedName>
        <fullName evidence="2">Uncharacterized protein</fullName>
    </submittedName>
</protein>